<dbReference type="Gramene" id="ONIVA03G42690.1">
    <property type="protein sequence ID" value="ONIVA03G42690.1"/>
    <property type="gene ID" value="ONIVA03G42690"/>
</dbReference>
<dbReference type="EnsemblPlants" id="ONIVA03G42690.1">
    <property type="protein sequence ID" value="ONIVA03G42690.1"/>
    <property type="gene ID" value="ONIVA03G42690"/>
</dbReference>
<keyword evidence="2" id="KW-1185">Reference proteome</keyword>
<dbReference type="AlphaFoldDB" id="A0A0E0GWD6"/>
<evidence type="ECO:0000313" key="1">
    <source>
        <dbReference type="EnsemblPlants" id="ONIVA03G42690.1"/>
    </source>
</evidence>
<reference evidence="1" key="2">
    <citation type="submission" date="2018-04" db="EMBL/GenBank/DDBJ databases">
        <title>OnivRS2 (Oryza nivara Reference Sequence Version 2).</title>
        <authorList>
            <person name="Zhang J."/>
            <person name="Kudrna D."/>
            <person name="Lee S."/>
            <person name="Talag J."/>
            <person name="Rajasekar S."/>
            <person name="Welchert J."/>
            <person name="Hsing Y.-I."/>
            <person name="Wing R.A."/>
        </authorList>
    </citation>
    <scope>NUCLEOTIDE SEQUENCE [LARGE SCALE GENOMIC DNA]</scope>
    <source>
        <strain evidence="1">SL10</strain>
    </source>
</reference>
<sequence length="71" mass="7329">MVLQGRPEEGRVRAAGALEGGVLEECLLASERIFLSAATKYAIPAAVQMISACPVGLMLAFAHGSILTLAS</sequence>
<evidence type="ECO:0000313" key="2">
    <source>
        <dbReference type="Proteomes" id="UP000006591"/>
    </source>
</evidence>
<dbReference type="Proteomes" id="UP000006591">
    <property type="component" value="Chromosome 3"/>
</dbReference>
<reference evidence="1" key="1">
    <citation type="submission" date="2015-04" db="UniProtKB">
        <authorList>
            <consortium name="EnsemblPlants"/>
        </authorList>
    </citation>
    <scope>IDENTIFICATION</scope>
    <source>
        <strain evidence="1">SL10</strain>
    </source>
</reference>
<protein>
    <submittedName>
        <fullName evidence="1">Uncharacterized protein</fullName>
    </submittedName>
</protein>
<dbReference type="HOGENOM" id="CLU_2744334_0_0_1"/>
<organism evidence="1">
    <name type="scientific">Oryza nivara</name>
    <name type="common">Indian wild rice</name>
    <name type="synonym">Oryza sativa f. spontanea</name>
    <dbReference type="NCBI Taxonomy" id="4536"/>
    <lineage>
        <taxon>Eukaryota</taxon>
        <taxon>Viridiplantae</taxon>
        <taxon>Streptophyta</taxon>
        <taxon>Embryophyta</taxon>
        <taxon>Tracheophyta</taxon>
        <taxon>Spermatophyta</taxon>
        <taxon>Magnoliopsida</taxon>
        <taxon>Liliopsida</taxon>
        <taxon>Poales</taxon>
        <taxon>Poaceae</taxon>
        <taxon>BOP clade</taxon>
        <taxon>Oryzoideae</taxon>
        <taxon>Oryzeae</taxon>
        <taxon>Oryzinae</taxon>
        <taxon>Oryza</taxon>
    </lineage>
</organism>
<accession>A0A0E0GWD6</accession>
<name>A0A0E0GWD6_ORYNI</name>
<proteinExistence type="predicted"/>